<comment type="caution">
    <text evidence="1">The sequence shown here is derived from an EMBL/GenBank/DDBJ whole genome shotgun (WGS) entry which is preliminary data.</text>
</comment>
<keyword evidence="2" id="KW-1185">Reference proteome</keyword>
<reference evidence="1 2" key="1">
    <citation type="journal article" date="2022" name="Genome Biol. Evol.">
        <title>The Spruce Budworm Genome: Reconstructing the Evolutionary History of Antifreeze Proteins.</title>
        <authorList>
            <person name="Beliveau C."/>
            <person name="Gagne P."/>
            <person name="Picq S."/>
            <person name="Vernygora O."/>
            <person name="Keeling C.I."/>
            <person name="Pinkney K."/>
            <person name="Doucet D."/>
            <person name="Wen F."/>
            <person name="Johnston J.S."/>
            <person name="Maaroufi H."/>
            <person name="Boyle B."/>
            <person name="Laroche J."/>
            <person name="Dewar K."/>
            <person name="Juretic N."/>
            <person name="Blackburn G."/>
            <person name="Nisole A."/>
            <person name="Brunet B."/>
            <person name="Brandao M."/>
            <person name="Lumley L."/>
            <person name="Duan J."/>
            <person name="Quan G."/>
            <person name="Lucarotti C.J."/>
            <person name="Roe A.D."/>
            <person name="Sperling F.A.H."/>
            <person name="Levesque R.C."/>
            <person name="Cusson M."/>
        </authorList>
    </citation>
    <scope>NUCLEOTIDE SEQUENCE [LARGE SCALE GENOMIC DNA]</scope>
    <source>
        <strain evidence="1">Glfc:IPQL:Cfum</strain>
    </source>
</reference>
<evidence type="ECO:0000313" key="1">
    <source>
        <dbReference type="EMBL" id="KAI8430474.1"/>
    </source>
</evidence>
<name>A0ACC0K1Z8_CHOFU</name>
<gene>
    <name evidence="1" type="ORF">MSG28_000735</name>
</gene>
<dbReference type="EMBL" id="CM046131">
    <property type="protein sequence ID" value="KAI8430474.1"/>
    <property type="molecule type" value="Genomic_DNA"/>
</dbReference>
<sequence length="148" mass="17423">MSAKNEKNDPDKKGESNCNCYSKSRSKTCPPVLNITHPLRYYEFTQDEIKALEECDKESFYHRCLPFSTLFASVTYAAIRWGFLKRNPHFGPYPKLLLAVLFGHFYGRYHFIPDCDRKLRKLPANSHLGNVMRKYHCEKNTPDPMKRR</sequence>
<protein>
    <submittedName>
        <fullName evidence="1">Uncharacterized protein</fullName>
    </submittedName>
</protein>
<accession>A0ACC0K1Z8</accession>
<evidence type="ECO:0000313" key="2">
    <source>
        <dbReference type="Proteomes" id="UP001064048"/>
    </source>
</evidence>
<organism evidence="1 2">
    <name type="scientific">Choristoneura fumiferana</name>
    <name type="common">Spruce budworm moth</name>
    <name type="synonym">Archips fumiferana</name>
    <dbReference type="NCBI Taxonomy" id="7141"/>
    <lineage>
        <taxon>Eukaryota</taxon>
        <taxon>Metazoa</taxon>
        <taxon>Ecdysozoa</taxon>
        <taxon>Arthropoda</taxon>
        <taxon>Hexapoda</taxon>
        <taxon>Insecta</taxon>
        <taxon>Pterygota</taxon>
        <taxon>Neoptera</taxon>
        <taxon>Endopterygota</taxon>
        <taxon>Lepidoptera</taxon>
        <taxon>Glossata</taxon>
        <taxon>Ditrysia</taxon>
        <taxon>Tortricoidea</taxon>
        <taxon>Tortricidae</taxon>
        <taxon>Tortricinae</taxon>
        <taxon>Choristoneura</taxon>
    </lineage>
</organism>
<proteinExistence type="predicted"/>
<dbReference type="Proteomes" id="UP001064048">
    <property type="component" value="Chromosome Z"/>
</dbReference>